<dbReference type="CDD" id="cd06223">
    <property type="entry name" value="PRTases_typeI"/>
    <property type="match status" value="1"/>
</dbReference>
<dbReference type="SUPFAM" id="SSF53271">
    <property type="entry name" value="PRTase-like"/>
    <property type="match status" value="1"/>
</dbReference>
<dbReference type="InterPro" id="IPR000836">
    <property type="entry name" value="PRTase_dom"/>
</dbReference>
<sequence>MRFLKDLLDIFYPNLCINCENHLFSNEIILCSNCKNDLPIVDDNDIFTTNILKSLEVKKFSSLLYYERNTSTQRLIHHLKYKKREDVGVFLGEWFSHKIRKHNLFKNIDYVIPVPLHKKKFKKRGYNQVSAFAKCIAKQLNVSYDESLLVRVSDNSTQTKKSRYDRYNESSTKFTLLDTRFYEDKHILLVDDVITTGATLESCVKALLKTKNISISIATMAYTLKV</sequence>
<protein>
    <submittedName>
        <fullName evidence="3">Putative amidophosphoribosyl-transferase</fullName>
    </submittedName>
</protein>
<comment type="similarity">
    <text evidence="1">Belongs to the ComF/GntX family.</text>
</comment>
<dbReference type="InterPro" id="IPR051910">
    <property type="entry name" value="ComF/GntX_DNA_util-trans"/>
</dbReference>
<dbReference type="Pfam" id="PF00156">
    <property type="entry name" value="Pribosyltran"/>
    <property type="match status" value="1"/>
</dbReference>
<evidence type="ECO:0000313" key="4">
    <source>
        <dbReference type="Proteomes" id="UP000215214"/>
    </source>
</evidence>
<name>A0A238U4H0_9FLAO</name>
<reference evidence="3 4" key="1">
    <citation type="submission" date="2017-07" db="EMBL/GenBank/DDBJ databases">
        <authorList>
            <person name="Sun Z.S."/>
            <person name="Albrecht U."/>
            <person name="Echele G."/>
            <person name="Lee C.C."/>
        </authorList>
    </citation>
    <scope>NUCLEOTIDE SEQUENCE [LARGE SCALE GENOMIC DNA]</scope>
    <source>
        <strain evidence="4">type strain: KCTC 22618</strain>
    </source>
</reference>
<dbReference type="RefSeq" id="WP_095068797.1">
    <property type="nucleotide sequence ID" value="NZ_LT899436.1"/>
</dbReference>
<dbReference type="GO" id="GO:0016740">
    <property type="term" value="F:transferase activity"/>
    <property type="evidence" value="ECO:0007669"/>
    <property type="project" value="UniProtKB-KW"/>
</dbReference>
<dbReference type="PANTHER" id="PTHR47505">
    <property type="entry name" value="DNA UTILIZATION PROTEIN YHGH"/>
    <property type="match status" value="1"/>
</dbReference>
<accession>A0A238U4H0</accession>
<proteinExistence type="inferred from homology"/>
<dbReference type="AlphaFoldDB" id="A0A238U4H0"/>
<feature type="domain" description="Phosphoribosyltransferase" evidence="2">
    <location>
        <begin position="132"/>
        <end position="221"/>
    </location>
</feature>
<evidence type="ECO:0000259" key="2">
    <source>
        <dbReference type="Pfam" id="PF00156"/>
    </source>
</evidence>
<dbReference type="InterPro" id="IPR029057">
    <property type="entry name" value="PRTase-like"/>
</dbReference>
<dbReference type="Gene3D" id="3.40.50.2020">
    <property type="match status" value="1"/>
</dbReference>
<evidence type="ECO:0000256" key="1">
    <source>
        <dbReference type="ARBA" id="ARBA00008007"/>
    </source>
</evidence>
<keyword evidence="4" id="KW-1185">Reference proteome</keyword>
<dbReference type="KEGG" id="tje:TJEJU_0118"/>
<dbReference type="Proteomes" id="UP000215214">
    <property type="component" value="Chromosome TJEJU"/>
</dbReference>
<keyword evidence="3" id="KW-0808">Transferase</keyword>
<dbReference type="PANTHER" id="PTHR47505:SF1">
    <property type="entry name" value="DNA UTILIZATION PROTEIN YHGH"/>
    <property type="match status" value="1"/>
</dbReference>
<evidence type="ECO:0000313" key="3">
    <source>
        <dbReference type="EMBL" id="SNR13926.1"/>
    </source>
</evidence>
<dbReference type="EMBL" id="LT899436">
    <property type="protein sequence ID" value="SNR13926.1"/>
    <property type="molecule type" value="Genomic_DNA"/>
</dbReference>
<dbReference type="OrthoDB" id="9779910at2"/>
<organism evidence="3 4">
    <name type="scientific">Tenacibaculum jejuense</name>
    <dbReference type="NCBI Taxonomy" id="584609"/>
    <lineage>
        <taxon>Bacteria</taxon>
        <taxon>Pseudomonadati</taxon>
        <taxon>Bacteroidota</taxon>
        <taxon>Flavobacteriia</taxon>
        <taxon>Flavobacteriales</taxon>
        <taxon>Flavobacteriaceae</taxon>
        <taxon>Tenacibaculum</taxon>
    </lineage>
</organism>
<gene>
    <name evidence="3" type="ORF">TJEJU_0118</name>
</gene>